<dbReference type="Gene3D" id="1.10.510.10">
    <property type="entry name" value="Transferase(Phosphotransferase) domain 1"/>
    <property type="match status" value="1"/>
</dbReference>
<feature type="transmembrane region" description="Helical" evidence="1">
    <location>
        <begin position="49"/>
        <end position="66"/>
    </location>
</feature>
<dbReference type="GO" id="GO:0044773">
    <property type="term" value="P:mitotic DNA damage checkpoint signaling"/>
    <property type="evidence" value="ECO:0007669"/>
    <property type="project" value="TreeGrafter"/>
</dbReference>
<dbReference type="GeneID" id="14866202"/>
<keyword evidence="1" id="KW-0812">Transmembrane</keyword>
<dbReference type="PANTHER" id="PTHR44167:SF24">
    <property type="entry name" value="SERINE_THREONINE-PROTEIN KINASE CHK2"/>
    <property type="match status" value="1"/>
</dbReference>
<dbReference type="InterPro" id="IPR011009">
    <property type="entry name" value="Kinase-like_dom_sf"/>
</dbReference>
<evidence type="ECO:0000256" key="1">
    <source>
        <dbReference type="SAM" id="Phobius"/>
    </source>
</evidence>
<dbReference type="PROSITE" id="PS50011">
    <property type="entry name" value="PROTEIN_KINASE_DOM"/>
    <property type="match status" value="1"/>
</dbReference>
<dbReference type="PANTHER" id="PTHR44167">
    <property type="entry name" value="OVARIAN-SPECIFIC SERINE/THREONINE-PROTEIN KINASE LOK-RELATED"/>
    <property type="match status" value="1"/>
</dbReference>
<dbReference type="SUPFAM" id="SSF56112">
    <property type="entry name" value="Protein kinase-like (PK-like)"/>
    <property type="match status" value="1"/>
</dbReference>
<dbReference type="InterPro" id="IPR008271">
    <property type="entry name" value="Ser/Thr_kinase_AS"/>
</dbReference>
<evidence type="ECO:0000259" key="2">
    <source>
        <dbReference type="PROSITE" id="PS50011"/>
    </source>
</evidence>
<dbReference type="GO" id="GO:0004674">
    <property type="term" value="F:protein serine/threonine kinase activity"/>
    <property type="evidence" value="ECO:0007669"/>
    <property type="project" value="TreeGrafter"/>
</dbReference>
<evidence type="ECO:0000313" key="4">
    <source>
        <dbReference type="Proteomes" id="UP000007797"/>
    </source>
</evidence>
<sequence length="297" mass="33755">MLWLDFGKEKPVNPHLDHYGEEAFFRGPDTSDKPKDHFKYLKSYKSNDLWGAGITILFLCCGAYYGDFEFGYHIGKDRCFQVLKSRSVSNIDAYKLIPKIYLEVIDKCLSGVSNIKDILLDLSGLLSFTKALKKVDDRYLRSALKVLGKGSQATVYKGWGGQNPFKRVAIKCYIMEYMKHKSLSYFMDKKPCYFQTEIHLRQAIIQILKGVQCIHNNNIIHRDIKPGNILVSSDYTLKIADFGMSKHDEGERTISTQVGSPLFLAPISDRNNGTTVQTDLWSVGITILCMCLNASYN</sequence>
<keyword evidence="4" id="KW-1185">Reference proteome</keyword>
<organism evidence="3 4">
    <name type="scientific">Cavenderia fasciculata</name>
    <name type="common">Slime mold</name>
    <name type="synonym">Dictyostelium fasciculatum</name>
    <dbReference type="NCBI Taxonomy" id="261658"/>
    <lineage>
        <taxon>Eukaryota</taxon>
        <taxon>Amoebozoa</taxon>
        <taxon>Evosea</taxon>
        <taxon>Eumycetozoa</taxon>
        <taxon>Dictyostelia</taxon>
        <taxon>Acytosteliales</taxon>
        <taxon>Cavenderiaceae</taxon>
        <taxon>Cavenderia</taxon>
    </lineage>
</organism>
<dbReference type="STRING" id="1054147.F4QCZ6"/>
<name>F4QCZ6_CACFS</name>
<dbReference type="AlphaFoldDB" id="F4QCZ6"/>
<keyword evidence="1" id="KW-1133">Transmembrane helix</keyword>
<dbReference type="GO" id="GO:0005524">
    <property type="term" value="F:ATP binding"/>
    <property type="evidence" value="ECO:0007669"/>
    <property type="project" value="InterPro"/>
</dbReference>
<proteinExistence type="predicted"/>
<dbReference type="Proteomes" id="UP000007797">
    <property type="component" value="Unassembled WGS sequence"/>
</dbReference>
<dbReference type="OrthoDB" id="27656at2759"/>
<dbReference type="CDD" id="cd00180">
    <property type="entry name" value="PKc"/>
    <property type="match status" value="1"/>
</dbReference>
<evidence type="ECO:0000313" key="3">
    <source>
        <dbReference type="EMBL" id="EGG13677.1"/>
    </source>
</evidence>
<dbReference type="PROSITE" id="PS00108">
    <property type="entry name" value="PROTEIN_KINASE_ST"/>
    <property type="match status" value="1"/>
</dbReference>
<feature type="domain" description="Protein kinase" evidence="2">
    <location>
        <begin position="68"/>
        <end position="297"/>
    </location>
</feature>
<keyword evidence="1" id="KW-0472">Membrane</keyword>
<protein>
    <recommendedName>
        <fullName evidence="2">Protein kinase domain-containing protein</fullName>
    </recommendedName>
</protein>
<dbReference type="Pfam" id="PF00069">
    <property type="entry name" value="Pkinase"/>
    <property type="match status" value="1"/>
</dbReference>
<dbReference type="KEGG" id="dfa:DFA_11438"/>
<gene>
    <name evidence="3" type="ORF">DFA_11438</name>
</gene>
<dbReference type="RefSeq" id="XP_004350381.1">
    <property type="nucleotide sequence ID" value="XM_004350331.1"/>
</dbReference>
<dbReference type="GO" id="GO:0005737">
    <property type="term" value="C:cytoplasm"/>
    <property type="evidence" value="ECO:0007669"/>
    <property type="project" value="TreeGrafter"/>
</dbReference>
<accession>F4QCZ6</accession>
<dbReference type="SMART" id="SM00220">
    <property type="entry name" value="S_TKc"/>
    <property type="match status" value="1"/>
</dbReference>
<dbReference type="InterPro" id="IPR000719">
    <property type="entry name" value="Prot_kinase_dom"/>
</dbReference>
<dbReference type="GO" id="GO:0005634">
    <property type="term" value="C:nucleus"/>
    <property type="evidence" value="ECO:0007669"/>
    <property type="project" value="TreeGrafter"/>
</dbReference>
<reference evidence="4" key="1">
    <citation type="journal article" date="2011" name="Genome Res.">
        <title>Phylogeny-wide analysis of social amoeba genomes highlights ancient origins for complex intercellular communication.</title>
        <authorList>
            <person name="Heidel A.J."/>
            <person name="Lawal H.M."/>
            <person name="Felder M."/>
            <person name="Schilde C."/>
            <person name="Helps N.R."/>
            <person name="Tunggal B."/>
            <person name="Rivero F."/>
            <person name="John U."/>
            <person name="Schleicher M."/>
            <person name="Eichinger L."/>
            <person name="Platzer M."/>
            <person name="Noegel A.A."/>
            <person name="Schaap P."/>
            <person name="Gloeckner G."/>
        </authorList>
    </citation>
    <scope>NUCLEOTIDE SEQUENCE [LARGE SCALE GENOMIC DNA]</scope>
    <source>
        <strain evidence="4">SH3</strain>
    </source>
</reference>
<dbReference type="EMBL" id="GL883029">
    <property type="protein sequence ID" value="EGG13677.1"/>
    <property type="molecule type" value="Genomic_DNA"/>
</dbReference>